<feature type="compositionally biased region" description="Low complexity" evidence="3">
    <location>
        <begin position="129"/>
        <end position="152"/>
    </location>
</feature>
<dbReference type="CDD" id="cd00201">
    <property type="entry name" value="WW"/>
    <property type="match status" value="2"/>
</dbReference>
<evidence type="ECO:0000313" key="6">
    <source>
        <dbReference type="EMBL" id="PAA61346.1"/>
    </source>
</evidence>
<organism evidence="6 7">
    <name type="scientific">Macrostomum lignano</name>
    <dbReference type="NCBI Taxonomy" id="282301"/>
    <lineage>
        <taxon>Eukaryota</taxon>
        <taxon>Metazoa</taxon>
        <taxon>Spiralia</taxon>
        <taxon>Lophotrochozoa</taxon>
        <taxon>Platyhelminthes</taxon>
        <taxon>Rhabditophora</taxon>
        <taxon>Macrostomorpha</taxon>
        <taxon>Macrostomida</taxon>
        <taxon>Macrostomidae</taxon>
        <taxon>Macrostomum</taxon>
    </lineage>
</organism>
<dbReference type="Pfam" id="PF00397">
    <property type="entry name" value="WW"/>
    <property type="match status" value="1"/>
</dbReference>
<feature type="compositionally biased region" description="Low complexity" evidence="3">
    <location>
        <begin position="289"/>
        <end position="299"/>
    </location>
</feature>
<feature type="region of interest" description="Disordered" evidence="3">
    <location>
        <begin position="11"/>
        <end position="100"/>
    </location>
</feature>
<dbReference type="Proteomes" id="UP000215902">
    <property type="component" value="Unassembled WGS sequence"/>
</dbReference>
<feature type="domain" description="WW" evidence="4">
    <location>
        <begin position="200"/>
        <end position="233"/>
    </location>
</feature>
<dbReference type="PANTHER" id="PTHR47522:SF2">
    <property type="entry name" value="PROTEIN SALVADOR HOMOLOG 1"/>
    <property type="match status" value="1"/>
</dbReference>
<keyword evidence="1" id="KW-0597">Phosphoprotein</keyword>
<evidence type="ECO:0000259" key="4">
    <source>
        <dbReference type="PROSITE" id="PS50020"/>
    </source>
</evidence>
<protein>
    <recommendedName>
        <fullName evidence="8">WW domain-containing protein</fullName>
    </recommendedName>
</protein>
<evidence type="ECO:0008006" key="8">
    <source>
        <dbReference type="Google" id="ProtNLM"/>
    </source>
</evidence>
<evidence type="ECO:0000256" key="3">
    <source>
        <dbReference type="SAM" id="MobiDB-lite"/>
    </source>
</evidence>
<dbReference type="InterPro" id="IPR001202">
    <property type="entry name" value="WW_dom"/>
</dbReference>
<dbReference type="EMBL" id="NIVC01002043">
    <property type="protein sequence ID" value="PAA61346.1"/>
    <property type="molecule type" value="Genomic_DNA"/>
</dbReference>
<dbReference type="InterPro" id="IPR011524">
    <property type="entry name" value="SARAH_dom"/>
</dbReference>
<evidence type="ECO:0000256" key="1">
    <source>
        <dbReference type="ARBA" id="ARBA00022553"/>
    </source>
</evidence>
<proteinExistence type="predicted"/>
<feature type="region of interest" description="Disordered" evidence="3">
    <location>
        <begin position="114"/>
        <end position="203"/>
    </location>
</feature>
<evidence type="ECO:0000313" key="7">
    <source>
        <dbReference type="Proteomes" id="UP000215902"/>
    </source>
</evidence>
<feature type="compositionally biased region" description="Low complexity" evidence="3">
    <location>
        <begin position="312"/>
        <end position="360"/>
    </location>
</feature>
<reference evidence="6 7" key="1">
    <citation type="submission" date="2017-06" db="EMBL/GenBank/DDBJ databases">
        <title>A platform for efficient transgenesis in Macrostomum lignano, a flatworm model organism for stem cell research.</title>
        <authorList>
            <person name="Berezikov E."/>
        </authorList>
    </citation>
    <scope>NUCLEOTIDE SEQUENCE [LARGE SCALE GENOMIC DNA]</scope>
    <source>
        <strain evidence="6">DV1</strain>
        <tissue evidence="6">Whole organism</tissue>
    </source>
</reference>
<dbReference type="PROSITE" id="PS01159">
    <property type="entry name" value="WW_DOMAIN_1"/>
    <property type="match status" value="1"/>
</dbReference>
<keyword evidence="7" id="KW-1185">Reference proteome</keyword>
<evidence type="ECO:0000256" key="2">
    <source>
        <dbReference type="ARBA" id="ARBA00022737"/>
    </source>
</evidence>
<evidence type="ECO:0000259" key="5">
    <source>
        <dbReference type="PROSITE" id="PS50951"/>
    </source>
</evidence>
<dbReference type="GO" id="GO:0006915">
    <property type="term" value="P:apoptotic process"/>
    <property type="evidence" value="ECO:0007669"/>
    <property type="project" value="InterPro"/>
</dbReference>
<dbReference type="PROSITE" id="PS50951">
    <property type="entry name" value="SARAH"/>
    <property type="match status" value="1"/>
</dbReference>
<feature type="compositionally biased region" description="Low complexity" evidence="3">
    <location>
        <begin position="83"/>
        <end position="92"/>
    </location>
</feature>
<dbReference type="PANTHER" id="PTHR47522">
    <property type="entry name" value="SALVADOR FAMILY WW DOMAIN-CONTAINING PROTEIN 1"/>
    <property type="match status" value="1"/>
</dbReference>
<dbReference type="SMART" id="SM00456">
    <property type="entry name" value="WW"/>
    <property type="match status" value="2"/>
</dbReference>
<accession>A0A267EIP6</accession>
<dbReference type="STRING" id="282301.A0A267EIP6"/>
<comment type="caution">
    <text evidence="6">The sequence shown here is derived from an EMBL/GenBank/DDBJ whole genome shotgun (WGS) entry which is preliminary data.</text>
</comment>
<dbReference type="GO" id="GO:0060090">
    <property type="term" value="F:molecular adaptor activity"/>
    <property type="evidence" value="ECO:0007669"/>
    <property type="project" value="InterPro"/>
</dbReference>
<keyword evidence="2" id="KW-0677">Repeat</keyword>
<dbReference type="GO" id="GO:0005829">
    <property type="term" value="C:cytosol"/>
    <property type="evidence" value="ECO:0007669"/>
    <property type="project" value="TreeGrafter"/>
</dbReference>
<dbReference type="PROSITE" id="PS50020">
    <property type="entry name" value="WW_DOMAIN_2"/>
    <property type="match status" value="2"/>
</dbReference>
<feature type="domain" description="WW" evidence="4">
    <location>
        <begin position="235"/>
        <end position="268"/>
    </location>
</feature>
<feature type="compositionally biased region" description="Low complexity" evidence="3">
    <location>
        <begin position="50"/>
        <end position="71"/>
    </location>
</feature>
<dbReference type="InterPro" id="IPR030030">
    <property type="entry name" value="Sav"/>
</dbReference>
<dbReference type="InterPro" id="IPR036020">
    <property type="entry name" value="WW_dom_sf"/>
</dbReference>
<sequence>VCPVGIFLSRHRSRDRQTLSSSTEMLTRGRKELGGMSSGVTGKYVRKDPAPLAMQQHQQQQQAAAFAVRASPTPPPVPERQRQPQLLRQSPTASPSAAMLQQLDRHQTITRKFSSSGNISSSAGGGGQQLQFQQAAQRQQPAVQQQQQQQKQYYSNPIQPQQHRRPLSTHYPSTGQEFTASPVRQRPPPPPPPPTPPEEFPLPPGWSVDWTVRGRKYYIDHVNRATSWSHPLAKESLPSGWERIESQDKGIYYVNRISKVMQLHHPGLPFNGESTQQPLPFGLFTRQQRPLPRRPALPLSSTPEASTELHRYYQQQQQQQQQLRQQPQPLPQHPAAAVAAGGSAVSLTDQQQKQQQQQQQVNRQRSAATDLESFLAVYFKAPPEYDAKIQWQLFSQGELERSAELLTRLAKEETEAIVSAYERYRVALVTQMLWRNSAATAAASPSTSGASAAAASRRLELHADPHRYSSVL</sequence>
<feature type="compositionally biased region" description="Pro residues" evidence="3">
    <location>
        <begin position="185"/>
        <end position="203"/>
    </location>
</feature>
<dbReference type="AlphaFoldDB" id="A0A267EIP6"/>
<name>A0A267EIP6_9PLAT</name>
<dbReference type="CDD" id="cd21433">
    <property type="entry name" value="SARAH_Sav"/>
    <property type="match status" value="1"/>
</dbReference>
<dbReference type="SUPFAM" id="SSF51045">
    <property type="entry name" value="WW domain"/>
    <property type="match status" value="2"/>
</dbReference>
<dbReference type="FunFam" id="2.20.70.10:FF:000035">
    <property type="entry name" value="Salvador homolog 1 (Drosophila)"/>
    <property type="match status" value="1"/>
</dbReference>
<dbReference type="GO" id="GO:0008285">
    <property type="term" value="P:negative regulation of cell population proliferation"/>
    <property type="evidence" value="ECO:0007669"/>
    <property type="project" value="TreeGrafter"/>
</dbReference>
<feature type="non-terminal residue" evidence="6">
    <location>
        <position position="1"/>
    </location>
</feature>
<dbReference type="OrthoDB" id="5339429at2759"/>
<feature type="compositionally biased region" description="Polar residues" evidence="3">
    <location>
        <begin position="170"/>
        <end position="179"/>
    </location>
</feature>
<dbReference type="GO" id="GO:0035329">
    <property type="term" value="P:hippo signaling"/>
    <property type="evidence" value="ECO:0007669"/>
    <property type="project" value="InterPro"/>
</dbReference>
<feature type="region of interest" description="Disordered" evidence="3">
    <location>
        <begin position="289"/>
        <end position="365"/>
    </location>
</feature>
<gene>
    <name evidence="6" type="ORF">BOX15_Mlig002442g1</name>
</gene>
<dbReference type="Gene3D" id="2.20.70.10">
    <property type="match status" value="2"/>
</dbReference>
<feature type="domain" description="SARAH" evidence="5">
    <location>
        <begin position="388"/>
        <end position="435"/>
    </location>
</feature>
<dbReference type="GO" id="GO:0043065">
    <property type="term" value="P:positive regulation of apoptotic process"/>
    <property type="evidence" value="ECO:0007669"/>
    <property type="project" value="TreeGrafter"/>
</dbReference>